<keyword evidence="3 9" id="KW-0489">Methyltransferase</keyword>
<dbReference type="InterPro" id="IPR000878">
    <property type="entry name" value="4pyrrol_Mease"/>
</dbReference>
<protein>
    <recommendedName>
        <fullName evidence="2">uroporphyrinogen-III C-methyltransferase</fullName>
        <ecNumber evidence="2">2.1.1.107</ecNumber>
    </recommendedName>
</protein>
<proteinExistence type="inferred from homology"/>
<dbReference type="Gene3D" id="3.40.1010.10">
    <property type="entry name" value="Cobalt-precorrin-4 Transmethylase, Domain 1"/>
    <property type="match status" value="1"/>
</dbReference>
<evidence type="ECO:0000313" key="10">
    <source>
        <dbReference type="Proteomes" id="UP000178187"/>
    </source>
</evidence>
<dbReference type="InterPro" id="IPR050161">
    <property type="entry name" value="Siro_Cobalamin_biosynth"/>
</dbReference>
<dbReference type="FunFam" id="3.40.1010.10:FF:000001">
    <property type="entry name" value="Siroheme synthase"/>
    <property type="match status" value="1"/>
</dbReference>
<dbReference type="Pfam" id="PF00590">
    <property type="entry name" value="TP_methylase"/>
    <property type="match status" value="1"/>
</dbReference>
<dbReference type="InterPro" id="IPR014776">
    <property type="entry name" value="4pyrrole_Mease_sub2"/>
</dbReference>
<dbReference type="EMBL" id="MHFR01000068">
    <property type="protein sequence ID" value="OGW95154.1"/>
    <property type="molecule type" value="Genomic_DNA"/>
</dbReference>
<sequence length="237" mass="26334">MRKNKGKVFLVGFGPGAPDLITRRGEEALSRAEVIFYDHWVDRRYLRKFQAEKIYVGKQKGKHGRPQDEINELLYQAARDGKCIVRLKGGDPFIFGRGGEEQEYLEARSIRVVVIPGVTAALAAAACAGIPLTHRGVSSSVAFCAGHPTDKIQTPCVDTIVYYMAGSNAMEIMDRLIRNGWDKETPVAFISNATLPMEKIRISTLEKEIGKQKRVQTPLIMIVGKTVGMAKEPEKEE</sequence>
<evidence type="ECO:0000313" key="9">
    <source>
        <dbReference type="EMBL" id="OGW95154.1"/>
    </source>
</evidence>
<gene>
    <name evidence="9" type="ORF">A3G33_04275</name>
</gene>
<evidence type="ECO:0000256" key="7">
    <source>
        <dbReference type="ARBA" id="ARBA00025705"/>
    </source>
</evidence>
<evidence type="ECO:0000256" key="1">
    <source>
        <dbReference type="ARBA" id="ARBA00005879"/>
    </source>
</evidence>
<evidence type="ECO:0000259" key="8">
    <source>
        <dbReference type="Pfam" id="PF00590"/>
    </source>
</evidence>
<organism evidence="9 10">
    <name type="scientific">Candidatus Danuiimicrobium aquiferis</name>
    <dbReference type="NCBI Taxonomy" id="1801832"/>
    <lineage>
        <taxon>Bacteria</taxon>
        <taxon>Pseudomonadati</taxon>
        <taxon>Candidatus Omnitrophota</taxon>
        <taxon>Candidatus Danuiimicrobium</taxon>
    </lineage>
</organism>
<dbReference type="GO" id="GO:0032259">
    <property type="term" value="P:methylation"/>
    <property type="evidence" value="ECO:0007669"/>
    <property type="project" value="UniProtKB-KW"/>
</dbReference>
<evidence type="ECO:0000256" key="3">
    <source>
        <dbReference type="ARBA" id="ARBA00022603"/>
    </source>
</evidence>
<keyword evidence="5" id="KW-0949">S-adenosyl-L-methionine</keyword>
<dbReference type="SUPFAM" id="SSF53790">
    <property type="entry name" value="Tetrapyrrole methylase"/>
    <property type="match status" value="1"/>
</dbReference>
<keyword evidence="4 9" id="KW-0808">Transferase</keyword>
<evidence type="ECO:0000256" key="4">
    <source>
        <dbReference type="ARBA" id="ARBA00022679"/>
    </source>
</evidence>
<dbReference type="InterPro" id="IPR035996">
    <property type="entry name" value="4pyrrol_Methylase_sf"/>
</dbReference>
<comment type="pathway">
    <text evidence="7">Porphyrin-containing compound metabolism; siroheme biosynthesis; precorrin-2 from uroporphyrinogen III: step 1/1.</text>
</comment>
<comment type="similarity">
    <text evidence="1">Belongs to the precorrin methyltransferase family.</text>
</comment>
<dbReference type="CDD" id="cd11642">
    <property type="entry name" value="SUMT"/>
    <property type="match status" value="1"/>
</dbReference>
<dbReference type="EC" id="2.1.1.107" evidence="2"/>
<evidence type="ECO:0000256" key="2">
    <source>
        <dbReference type="ARBA" id="ARBA00012162"/>
    </source>
</evidence>
<dbReference type="NCBIfam" id="TIGR01469">
    <property type="entry name" value="cobA_cysG_Cterm"/>
    <property type="match status" value="1"/>
</dbReference>
<dbReference type="Gene3D" id="3.30.950.10">
    <property type="entry name" value="Methyltransferase, Cobalt-precorrin-4 Transmethylase, Domain 2"/>
    <property type="match status" value="1"/>
</dbReference>
<dbReference type="InterPro" id="IPR014777">
    <property type="entry name" value="4pyrrole_Mease_sub1"/>
</dbReference>
<evidence type="ECO:0000256" key="6">
    <source>
        <dbReference type="ARBA" id="ARBA00023244"/>
    </source>
</evidence>
<dbReference type="PANTHER" id="PTHR45790:SF3">
    <property type="entry name" value="S-ADENOSYL-L-METHIONINE-DEPENDENT UROPORPHYRINOGEN III METHYLTRANSFERASE, CHLOROPLASTIC"/>
    <property type="match status" value="1"/>
</dbReference>
<dbReference type="GO" id="GO:0004851">
    <property type="term" value="F:uroporphyrin-III C-methyltransferase activity"/>
    <property type="evidence" value="ECO:0007669"/>
    <property type="project" value="UniProtKB-EC"/>
</dbReference>
<dbReference type="Proteomes" id="UP000178187">
    <property type="component" value="Unassembled WGS sequence"/>
</dbReference>
<dbReference type="PANTHER" id="PTHR45790">
    <property type="entry name" value="SIROHEME SYNTHASE-RELATED"/>
    <property type="match status" value="1"/>
</dbReference>
<reference evidence="9 10" key="1">
    <citation type="journal article" date="2016" name="Nat. Commun.">
        <title>Thousands of microbial genomes shed light on interconnected biogeochemical processes in an aquifer system.</title>
        <authorList>
            <person name="Anantharaman K."/>
            <person name="Brown C.T."/>
            <person name="Hug L.A."/>
            <person name="Sharon I."/>
            <person name="Castelle C.J."/>
            <person name="Probst A.J."/>
            <person name="Thomas B.C."/>
            <person name="Singh A."/>
            <person name="Wilkins M.J."/>
            <person name="Karaoz U."/>
            <person name="Brodie E.L."/>
            <person name="Williams K.H."/>
            <person name="Hubbard S.S."/>
            <person name="Banfield J.F."/>
        </authorList>
    </citation>
    <scope>NUCLEOTIDE SEQUENCE [LARGE SCALE GENOMIC DNA]</scope>
</reference>
<keyword evidence="6" id="KW-0627">Porphyrin biosynthesis</keyword>
<dbReference type="NCBIfam" id="NF004790">
    <property type="entry name" value="PRK06136.1"/>
    <property type="match status" value="1"/>
</dbReference>
<dbReference type="GO" id="GO:0019354">
    <property type="term" value="P:siroheme biosynthetic process"/>
    <property type="evidence" value="ECO:0007669"/>
    <property type="project" value="InterPro"/>
</dbReference>
<feature type="domain" description="Tetrapyrrole methylase" evidence="8">
    <location>
        <begin position="7"/>
        <end position="206"/>
    </location>
</feature>
<accession>A0A1G1KQB7</accession>
<dbReference type="AlphaFoldDB" id="A0A1G1KQB7"/>
<dbReference type="InterPro" id="IPR006366">
    <property type="entry name" value="CobA/CysG_C"/>
</dbReference>
<evidence type="ECO:0000256" key="5">
    <source>
        <dbReference type="ARBA" id="ARBA00022691"/>
    </source>
</evidence>
<comment type="caution">
    <text evidence="9">The sequence shown here is derived from an EMBL/GenBank/DDBJ whole genome shotgun (WGS) entry which is preliminary data.</text>
</comment>
<name>A0A1G1KQB7_9BACT</name>